<comment type="caution">
    <text evidence="1">The sequence shown here is derived from an EMBL/GenBank/DDBJ whole genome shotgun (WGS) entry which is preliminary data.</text>
</comment>
<dbReference type="EMBL" id="JACIIG010000001">
    <property type="protein sequence ID" value="MBB4566750.1"/>
    <property type="molecule type" value="Genomic_DNA"/>
</dbReference>
<evidence type="ECO:0000313" key="1">
    <source>
        <dbReference type="EMBL" id="MBB4566750.1"/>
    </source>
</evidence>
<evidence type="ECO:0000313" key="2">
    <source>
        <dbReference type="Proteomes" id="UP000543836"/>
    </source>
</evidence>
<sequence>MLQYRIRSEDERHERVNDGRYALEPLRMLPSGAGEPHGEDFGHG</sequence>
<organism evidence="1 2">
    <name type="scientific">Rhizobium leucaenae</name>
    <dbReference type="NCBI Taxonomy" id="29450"/>
    <lineage>
        <taxon>Bacteria</taxon>
        <taxon>Pseudomonadati</taxon>
        <taxon>Pseudomonadota</taxon>
        <taxon>Alphaproteobacteria</taxon>
        <taxon>Hyphomicrobiales</taxon>
        <taxon>Rhizobiaceae</taxon>
        <taxon>Rhizobium/Agrobacterium group</taxon>
        <taxon>Rhizobium</taxon>
    </lineage>
</organism>
<name>A0A7W6ZQL9_9HYPH</name>
<accession>A0A7W6ZQL9</accession>
<reference evidence="1 2" key="1">
    <citation type="submission" date="2020-08" db="EMBL/GenBank/DDBJ databases">
        <title>Genomic Encyclopedia of Type Strains, Phase IV (KMG-V): Genome sequencing to study the core and pangenomes of soil and plant-associated prokaryotes.</title>
        <authorList>
            <person name="Whitman W."/>
        </authorList>
    </citation>
    <scope>NUCLEOTIDE SEQUENCE [LARGE SCALE GENOMIC DNA]</scope>
    <source>
        <strain evidence="1 2">SEMIA 492</strain>
    </source>
</reference>
<keyword evidence="2" id="KW-1185">Reference proteome</keyword>
<dbReference type="AlphaFoldDB" id="A0A7W6ZQL9"/>
<gene>
    <name evidence="1" type="ORF">GGE60_000838</name>
</gene>
<protein>
    <submittedName>
        <fullName evidence="1">Uncharacterized protein</fullName>
    </submittedName>
</protein>
<dbReference type="Proteomes" id="UP000543836">
    <property type="component" value="Unassembled WGS sequence"/>
</dbReference>
<proteinExistence type="predicted"/>